<feature type="transmembrane region" description="Helical" evidence="2">
    <location>
        <begin position="73"/>
        <end position="97"/>
    </location>
</feature>
<organism evidence="3 4">
    <name type="scientific">Scheffersomyces stipitis (strain ATCC 58785 / CBS 6054 / NBRC 10063 / NRRL Y-11545)</name>
    <name type="common">Yeast</name>
    <name type="synonym">Pichia stipitis</name>
    <dbReference type="NCBI Taxonomy" id="322104"/>
    <lineage>
        <taxon>Eukaryota</taxon>
        <taxon>Fungi</taxon>
        <taxon>Dikarya</taxon>
        <taxon>Ascomycota</taxon>
        <taxon>Saccharomycotina</taxon>
        <taxon>Pichiomycetes</taxon>
        <taxon>Debaryomycetaceae</taxon>
        <taxon>Scheffersomyces</taxon>
    </lineage>
</organism>
<evidence type="ECO:0000256" key="1">
    <source>
        <dbReference type="SAM" id="MobiDB-lite"/>
    </source>
</evidence>
<feature type="transmembrane region" description="Helical" evidence="2">
    <location>
        <begin position="40"/>
        <end position="61"/>
    </location>
</feature>
<keyword evidence="4" id="KW-1185">Reference proteome</keyword>
<dbReference type="InterPro" id="IPR022127">
    <property type="entry name" value="STIMATE/YPL162C"/>
</dbReference>
<dbReference type="RefSeq" id="XP_001382281.2">
    <property type="nucleotide sequence ID" value="XM_001382244.1"/>
</dbReference>
<keyword evidence="2" id="KW-1133">Transmembrane helix</keyword>
<dbReference type="AlphaFoldDB" id="A3LN18"/>
<dbReference type="Proteomes" id="UP000002258">
    <property type="component" value="Chromosome 2"/>
</dbReference>
<protein>
    <recommendedName>
        <fullName evidence="5">Vacuolar membrane protein</fullName>
    </recommendedName>
</protein>
<dbReference type="GeneID" id="4836853"/>
<dbReference type="OMA" id="LNCFQYF"/>
<dbReference type="OrthoDB" id="431202at2759"/>
<dbReference type="FunCoup" id="A3LN18">
    <property type="interactions" value="61"/>
</dbReference>
<gene>
    <name evidence="3" type="ORF">PICST_56134</name>
</gene>
<feature type="transmembrane region" description="Helical" evidence="2">
    <location>
        <begin position="194"/>
        <end position="212"/>
    </location>
</feature>
<feature type="transmembrane region" description="Helical" evidence="2">
    <location>
        <begin position="240"/>
        <end position="263"/>
    </location>
</feature>
<dbReference type="GO" id="GO:0016020">
    <property type="term" value="C:membrane"/>
    <property type="evidence" value="ECO:0007669"/>
    <property type="project" value="TreeGrafter"/>
</dbReference>
<dbReference type="PANTHER" id="PTHR31735:SF1">
    <property type="entry name" value="VACUOLAR MEMBRANE PROTEIN YPL162C"/>
    <property type="match status" value="1"/>
</dbReference>
<dbReference type="Pfam" id="PF12400">
    <property type="entry name" value="STIMATE"/>
    <property type="match status" value="1"/>
</dbReference>
<dbReference type="InParanoid" id="A3LN18"/>
<proteinExistence type="predicted"/>
<sequence length="346" mass="39438">MTCSKIHPSDILSLPVIILSLVLPVSNNDSSPDDGKCELIGTFSLLTQAFLGLLCLSSLIIKRSYEYPIRRTWSVWFFDVSKQLIGALGVHIFNVLLSLIKSGDLGDEIADKSKLPKVPNSPVVAPPASEGSDPCDWYFLNIVFDCTVGVFILYHVFKVVTKFCKSYLGITQIESGQYGPDVNRPSVRAYLKQLSIYFTSLMITKLILFVAMECFETQLLWITKHILLVWLDEYPDEFEIFIVMFVVPIFMNCLQLVLIDNFIRNQVWSRVNKRMHEEHPNDRDVQVQQQEIAELLQEELLAQEEIQSKQSLQIHECVNNSDSSDSSHSTLVDKKQKNSYGTFDEV</sequence>
<dbReference type="eggNOG" id="ENOG502S1HE">
    <property type="taxonomic scope" value="Eukaryota"/>
</dbReference>
<dbReference type="PANTHER" id="PTHR31735">
    <property type="entry name" value="VACUOLAR MEMBRANE PROTEIN YPL162C"/>
    <property type="match status" value="1"/>
</dbReference>
<feature type="region of interest" description="Disordered" evidence="1">
    <location>
        <begin position="318"/>
        <end position="346"/>
    </location>
</feature>
<dbReference type="KEGG" id="pic:PICST_56134"/>
<dbReference type="STRING" id="322104.A3LN18"/>
<name>A3LN18_PICST</name>
<keyword evidence="2" id="KW-0472">Membrane</keyword>
<dbReference type="HOGENOM" id="CLU_040321_2_2_1"/>
<dbReference type="EMBL" id="CP000496">
    <property type="protein sequence ID" value="ABN64252.2"/>
    <property type="molecule type" value="Genomic_DNA"/>
</dbReference>
<evidence type="ECO:0000256" key="2">
    <source>
        <dbReference type="SAM" id="Phobius"/>
    </source>
</evidence>
<accession>A3LN18</accession>
<keyword evidence="2" id="KW-0812">Transmembrane</keyword>
<evidence type="ECO:0000313" key="3">
    <source>
        <dbReference type="EMBL" id="ABN64252.2"/>
    </source>
</evidence>
<evidence type="ECO:0008006" key="5">
    <source>
        <dbReference type="Google" id="ProtNLM"/>
    </source>
</evidence>
<reference evidence="3 4" key="1">
    <citation type="journal article" date="2007" name="Nat. Biotechnol.">
        <title>Genome sequence of the lignocellulose-bioconverting and xylose-fermenting yeast Pichia stipitis.</title>
        <authorList>
            <person name="Jeffries T.W."/>
            <person name="Grigoriev I.V."/>
            <person name="Grimwood J."/>
            <person name="Laplaza J.M."/>
            <person name="Aerts A."/>
            <person name="Salamov A."/>
            <person name="Schmutz J."/>
            <person name="Lindquist E."/>
            <person name="Dehal P."/>
            <person name="Shapiro H."/>
            <person name="Jin Y.S."/>
            <person name="Passoth V."/>
            <person name="Richardson P.M."/>
        </authorList>
    </citation>
    <scope>NUCLEOTIDE SEQUENCE [LARGE SCALE GENOMIC DNA]</scope>
    <source>
        <strain evidence="4">ATCC 58785 / CBS 6054 / NBRC 10063 / NRRL Y-11545</strain>
    </source>
</reference>
<feature type="transmembrane region" description="Helical" evidence="2">
    <location>
        <begin position="137"/>
        <end position="157"/>
    </location>
</feature>
<evidence type="ECO:0000313" key="4">
    <source>
        <dbReference type="Proteomes" id="UP000002258"/>
    </source>
</evidence>